<comment type="caution">
    <text evidence="2">The sequence shown here is derived from an EMBL/GenBank/DDBJ whole genome shotgun (WGS) entry which is preliminary data.</text>
</comment>
<feature type="compositionally biased region" description="Polar residues" evidence="1">
    <location>
        <begin position="14"/>
        <end position="26"/>
    </location>
</feature>
<dbReference type="Proteomes" id="UP000324222">
    <property type="component" value="Unassembled WGS sequence"/>
</dbReference>
<evidence type="ECO:0000313" key="2">
    <source>
        <dbReference type="EMBL" id="MPC48998.1"/>
    </source>
</evidence>
<evidence type="ECO:0000313" key="3">
    <source>
        <dbReference type="Proteomes" id="UP000324222"/>
    </source>
</evidence>
<dbReference type="EMBL" id="VSRR010008602">
    <property type="protein sequence ID" value="MPC48998.1"/>
    <property type="molecule type" value="Genomic_DNA"/>
</dbReference>
<gene>
    <name evidence="2" type="ORF">E2C01_042784</name>
</gene>
<evidence type="ECO:0000256" key="1">
    <source>
        <dbReference type="SAM" id="MobiDB-lite"/>
    </source>
</evidence>
<keyword evidence="3" id="KW-1185">Reference proteome</keyword>
<dbReference type="AlphaFoldDB" id="A0A5B7FVQ8"/>
<proteinExistence type="predicted"/>
<protein>
    <submittedName>
        <fullName evidence="2">Uncharacterized protein</fullName>
    </submittedName>
</protein>
<name>A0A5B7FVQ8_PORTR</name>
<sequence>MATPEYTAVRGMDTVSNNSTTHTLSPGTIVPQRHNHGYTGADCGERVDVAAEQDELKQQNDCVESLGRLRSEEWPCRHCVMFGWKRTVEYKPEH</sequence>
<feature type="region of interest" description="Disordered" evidence="1">
    <location>
        <begin position="1"/>
        <end position="37"/>
    </location>
</feature>
<reference evidence="2 3" key="1">
    <citation type="submission" date="2019-05" db="EMBL/GenBank/DDBJ databases">
        <title>Another draft genome of Portunus trituberculatus and its Hox gene families provides insights of decapod evolution.</title>
        <authorList>
            <person name="Jeong J.-H."/>
            <person name="Song I."/>
            <person name="Kim S."/>
            <person name="Choi T."/>
            <person name="Kim D."/>
            <person name="Ryu S."/>
            <person name="Kim W."/>
        </authorList>
    </citation>
    <scope>NUCLEOTIDE SEQUENCE [LARGE SCALE GENOMIC DNA]</scope>
    <source>
        <tissue evidence="2">Muscle</tissue>
    </source>
</reference>
<organism evidence="2 3">
    <name type="scientific">Portunus trituberculatus</name>
    <name type="common">Swimming crab</name>
    <name type="synonym">Neptunus trituberculatus</name>
    <dbReference type="NCBI Taxonomy" id="210409"/>
    <lineage>
        <taxon>Eukaryota</taxon>
        <taxon>Metazoa</taxon>
        <taxon>Ecdysozoa</taxon>
        <taxon>Arthropoda</taxon>
        <taxon>Crustacea</taxon>
        <taxon>Multicrustacea</taxon>
        <taxon>Malacostraca</taxon>
        <taxon>Eumalacostraca</taxon>
        <taxon>Eucarida</taxon>
        <taxon>Decapoda</taxon>
        <taxon>Pleocyemata</taxon>
        <taxon>Brachyura</taxon>
        <taxon>Eubrachyura</taxon>
        <taxon>Portunoidea</taxon>
        <taxon>Portunidae</taxon>
        <taxon>Portuninae</taxon>
        <taxon>Portunus</taxon>
    </lineage>
</organism>
<accession>A0A5B7FVQ8</accession>